<dbReference type="InterPro" id="IPR047057">
    <property type="entry name" value="MerR_fam"/>
</dbReference>
<keyword evidence="3" id="KW-0238">DNA-binding</keyword>
<dbReference type="PROSITE" id="PS50937">
    <property type="entry name" value="HTH_MERR_2"/>
    <property type="match status" value="1"/>
</dbReference>
<dbReference type="Proteomes" id="UP000069526">
    <property type="component" value="Unassembled WGS sequence"/>
</dbReference>
<reference evidence="7 8" key="1">
    <citation type="submission" date="2016-02" db="EMBL/GenBank/DDBJ databases">
        <authorList>
            <consortium name="Pathogen Informatics"/>
        </authorList>
    </citation>
    <scope>NUCLEOTIDE SEQUENCE [LARGE SCALE GENOMIC DNA]</scope>
    <source>
        <strain evidence="7 8">SS1013</strain>
    </source>
</reference>
<dbReference type="SUPFAM" id="SSF46955">
    <property type="entry name" value="Putative DNA-binding domain"/>
    <property type="match status" value="1"/>
</dbReference>
<dbReference type="PANTHER" id="PTHR30204:SF69">
    <property type="entry name" value="MERR-FAMILY TRANSCRIPTIONAL REGULATOR"/>
    <property type="match status" value="1"/>
</dbReference>
<feature type="coiled-coil region" evidence="5">
    <location>
        <begin position="74"/>
        <end position="116"/>
    </location>
</feature>
<dbReference type="AlphaFoldDB" id="A0A0Z8N7N0"/>
<dbReference type="EMBL" id="FIJK01000015">
    <property type="protein sequence ID" value="CYW22296.1"/>
    <property type="molecule type" value="Genomic_DNA"/>
</dbReference>
<keyword evidence="5" id="KW-0175">Coiled coil</keyword>
<dbReference type="GO" id="GO:0003677">
    <property type="term" value="F:DNA binding"/>
    <property type="evidence" value="ECO:0007669"/>
    <property type="project" value="UniProtKB-KW"/>
</dbReference>
<dbReference type="CDD" id="cd01109">
    <property type="entry name" value="HTH_YyaN"/>
    <property type="match status" value="1"/>
</dbReference>
<evidence type="ECO:0000313" key="8">
    <source>
        <dbReference type="Proteomes" id="UP000069526"/>
    </source>
</evidence>
<name>A0A0Z8N7N0_STRSU</name>
<evidence type="ECO:0000259" key="6">
    <source>
        <dbReference type="PROSITE" id="PS50937"/>
    </source>
</evidence>
<feature type="domain" description="HTH merR-type" evidence="6">
    <location>
        <begin position="8"/>
        <end position="80"/>
    </location>
</feature>
<evidence type="ECO:0000256" key="3">
    <source>
        <dbReference type="ARBA" id="ARBA00023125"/>
    </source>
</evidence>
<keyword evidence="4" id="KW-0804">Transcription</keyword>
<accession>A0A0Z8N7N0</accession>
<sequence>MIVMQNNIHTITEVSEKYQISSNTLRYYERIGLLPDIPRQSNGNRYFTENNLKWLEMIICLRHSGIPIETLVNYAELLKQGKGTEKERENLLREQLATLYQKQANLQRSIDRLEHKISLYESGDIEQELSYFEEYAILSDEKDSWKEIDV</sequence>
<dbReference type="SMART" id="SM00422">
    <property type="entry name" value="HTH_MERR"/>
    <property type="match status" value="1"/>
</dbReference>
<evidence type="ECO:0000256" key="5">
    <source>
        <dbReference type="SAM" id="Coils"/>
    </source>
</evidence>
<evidence type="ECO:0000256" key="2">
    <source>
        <dbReference type="ARBA" id="ARBA00023015"/>
    </source>
</evidence>
<gene>
    <name evidence="7" type="primary">adhR_3</name>
    <name evidence="7" type="ORF">ERS132539_00835</name>
</gene>
<evidence type="ECO:0000313" key="7">
    <source>
        <dbReference type="EMBL" id="CYW22296.1"/>
    </source>
</evidence>
<dbReference type="PANTHER" id="PTHR30204">
    <property type="entry name" value="REDOX-CYCLING DRUG-SENSING TRANSCRIPTIONAL ACTIVATOR SOXR"/>
    <property type="match status" value="1"/>
</dbReference>
<evidence type="ECO:0000256" key="1">
    <source>
        <dbReference type="ARBA" id="ARBA00022491"/>
    </source>
</evidence>
<evidence type="ECO:0000256" key="4">
    <source>
        <dbReference type="ARBA" id="ARBA00023163"/>
    </source>
</evidence>
<organism evidence="7 8">
    <name type="scientific">Streptococcus suis</name>
    <dbReference type="NCBI Taxonomy" id="1307"/>
    <lineage>
        <taxon>Bacteria</taxon>
        <taxon>Bacillati</taxon>
        <taxon>Bacillota</taxon>
        <taxon>Bacilli</taxon>
        <taxon>Lactobacillales</taxon>
        <taxon>Streptococcaceae</taxon>
        <taxon>Streptococcus</taxon>
    </lineage>
</organism>
<dbReference type="Gene3D" id="1.10.1660.10">
    <property type="match status" value="1"/>
</dbReference>
<dbReference type="InterPro" id="IPR000551">
    <property type="entry name" value="MerR-type_HTH_dom"/>
</dbReference>
<dbReference type="GO" id="GO:0003700">
    <property type="term" value="F:DNA-binding transcription factor activity"/>
    <property type="evidence" value="ECO:0007669"/>
    <property type="project" value="InterPro"/>
</dbReference>
<dbReference type="InterPro" id="IPR009061">
    <property type="entry name" value="DNA-bd_dom_put_sf"/>
</dbReference>
<dbReference type="Pfam" id="PF13411">
    <property type="entry name" value="MerR_1"/>
    <property type="match status" value="1"/>
</dbReference>
<keyword evidence="1" id="KW-0678">Repressor</keyword>
<proteinExistence type="predicted"/>
<protein>
    <submittedName>
        <fullName evidence="7">MerR family transcriptional regulator</fullName>
    </submittedName>
</protein>
<keyword evidence="2" id="KW-0805">Transcription regulation</keyword>